<sequence>MKAFLIAFLLFASVFIIPTSTLARELNEGSFQTEDPNNPAVKCDTNNGYRSCYATTPPIKSAASPCSDYSHE</sequence>
<dbReference type="Proteomes" id="UP001189624">
    <property type="component" value="Chromosome 4"/>
</dbReference>
<dbReference type="EMBL" id="OY731401">
    <property type="protein sequence ID" value="CAJ1949042.1"/>
    <property type="molecule type" value="Genomic_DNA"/>
</dbReference>
<organism evidence="2 3">
    <name type="scientific">Sphenostylis stenocarpa</name>
    <dbReference type="NCBI Taxonomy" id="92480"/>
    <lineage>
        <taxon>Eukaryota</taxon>
        <taxon>Viridiplantae</taxon>
        <taxon>Streptophyta</taxon>
        <taxon>Embryophyta</taxon>
        <taxon>Tracheophyta</taxon>
        <taxon>Spermatophyta</taxon>
        <taxon>Magnoliopsida</taxon>
        <taxon>eudicotyledons</taxon>
        <taxon>Gunneridae</taxon>
        <taxon>Pentapetalae</taxon>
        <taxon>rosids</taxon>
        <taxon>fabids</taxon>
        <taxon>Fabales</taxon>
        <taxon>Fabaceae</taxon>
        <taxon>Papilionoideae</taxon>
        <taxon>50 kb inversion clade</taxon>
        <taxon>NPAAA clade</taxon>
        <taxon>indigoferoid/millettioid clade</taxon>
        <taxon>Phaseoleae</taxon>
        <taxon>Sphenostylis</taxon>
    </lineage>
</organism>
<feature type="signal peptide" evidence="1">
    <location>
        <begin position="1"/>
        <end position="23"/>
    </location>
</feature>
<evidence type="ECO:0000313" key="3">
    <source>
        <dbReference type="Proteomes" id="UP001189624"/>
    </source>
</evidence>
<evidence type="ECO:0000256" key="1">
    <source>
        <dbReference type="SAM" id="SignalP"/>
    </source>
</evidence>
<protein>
    <submittedName>
        <fullName evidence="2">Uncharacterized protein</fullName>
    </submittedName>
</protein>
<keyword evidence="3" id="KW-1185">Reference proteome</keyword>
<dbReference type="Gramene" id="rna-AYBTSS11_LOCUS13523">
    <property type="protein sequence ID" value="CAJ1949042.1"/>
    <property type="gene ID" value="gene-AYBTSS11_LOCUS13523"/>
</dbReference>
<feature type="chain" id="PRO_5041694315" evidence="1">
    <location>
        <begin position="24"/>
        <end position="72"/>
    </location>
</feature>
<dbReference type="AlphaFoldDB" id="A0AA86SA33"/>
<keyword evidence="1" id="KW-0732">Signal</keyword>
<proteinExistence type="predicted"/>
<gene>
    <name evidence="2" type="ORF">AYBTSS11_LOCUS13523</name>
</gene>
<name>A0AA86SA33_9FABA</name>
<accession>A0AA86SA33</accession>
<evidence type="ECO:0000313" key="2">
    <source>
        <dbReference type="EMBL" id="CAJ1949042.1"/>
    </source>
</evidence>
<reference evidence="2" key="1">
    <citation type="submission" date="2023-10" db="EMBL/GenBank/DDBJ databases">
        <authorList>
            <person name="Domelevo Entfellner J.-B."/>
        </authorList>
    </citation>
    <scope>NUCLEOTIDE SEQUENCE</scope>
</reference>